<dbReference type="GO" id="GO:0005819">
    <property type="term" value="C:spindle"/>
    <property type="evidence" value="ECO:0007669"/>
    <property type="project" value="UniProtKB-SubCell"/>
</dbReference>
<dbReference type="PANTHER" id="PTHR12327">
    <property type="entry name" value="ALPHA-TUBULIN N-ACETYLTRANSFERASE 1"/>
    <property type="match status" value="1"/>
</dbReference>
<comment type="subcellular location">
    <subcellularLocation>
        <location evidence="6">Cytoplasm</location>
    </subcellularLocation>
    <subcellularLocation>
        <location evidence="6">Membrane</location>
        <location evidence="6">Clathrin-coated pit</location>
    </subcellularLocation>
    <subcellularLocation>
        <location evidence="6">Cell junction</location>
        <location evidence="6">Focal adhesion</location>
    </subcellularLocation>
    <subcellularLocation>
        <location evidence="6">Cell projection</location>
        <location evidence="6">Axon</location>
    </subcellularLocation>
    <subcellularLocation>
        <location evidence="6">Cytoplasm</location>
        <location evidence="6">Cytoskeleton</location>
    </subcellularLocation>
    <subcellularLocation>
        <location evidence="6">Cytoplasm</location>
        <location evidence="6">Cytoskeleton</location>
        <location evidence="6">Spindle</location>
    </subcellularLocation>
</comment>
<organism evidence="8 9">
    <name type="scientific">Erpetoichthys calabaricus</name>
    <name type="common">Rope fish</name>
    <name type="synonym">Calamoichthys calabaricus</name>
    <dbReference type="NCBI Taxonomy" id="27687"/>
    <lineage>
        <taxon>Eukaryota</taxon>
        <taxon>Metazoa</taxon>
        <taxon>Chordata</taxon>
        <taxon>Craniata</taxon>
        <taxon>Vertebrata</taxon>
        <taxon>Euteleostomi</taxon>
        <taxon>Actinopterygii</taxon>
        <taxon>Polypteriformes</taxon>
        <taxon>Polypteridae</taxon>
        <taxon>Erpetoichthys</taxon>
    </lineage>
</organism>
<comment type="caution">
    <text evidence="6">Lacks conserved residue(s) required for the propagation of feature annotation.</text>
</comment>
<dbReference type="GO" id="GO:0030424">
    <property type="term" value="C:axon"/>
    <property type="evidence" value="ECO:0007669"/>
    <property type="project" value="UniProtKB-SubCell"/>
</dbReference>
<comment type="function">
    <text evidence="5">Specifically acetylates 'Lys-40' in alpha-tubulin on the lumenal side of microtubules. Promotes microtubule destabilization and accelerates microtubule dynamics; this activity may be independent of acetylation activity. Acetylates alpha-tubulin with a slow enzymatic rate, due to a catalytic site that is not optimized for acetyl transfer. Enters the microtubule through each end and diffuses quickly throughout the lumen of microtubules. Acetylates only long/old microtubules because of its slow acetylation rate since it does not have time to act on dynamically unstable microtubules before the enzyme is released. Required for normal sperm flagellar function. Promotes directional cell locomotion and chemotaxis, through AP2A2-dependent acetylation of alpha-tubulin at clathrin-coated pits that are concentrated at the leading edge of migrating cells. May facilitate primary cilium assembly.</text>
</comment>
<dbReference type="Gene3D" id="3.40.630.30">
    <property type="match status" value="1"/>
</dbReference>
<dbReference type="FunFam" id="3.40.630.30:FF:000060">
    <property type="entry name" value="Alpha-tubulin N-acetyltransferase 1"/>
    <property type="match status" value="1"/>
</dbReference>
<reference evidence="8" key="3">
    <citation type="submission" date="2025-09" db="UniProtKB">
        <authorList>
            <consortium name="Ensembl"/>
        </authorList>
    </citation>
    <scope>IDENTIFICATION</scope>
</reference>
<evidence type="ECO:0000256" key="2">
    <source>
        <dbReference type="ARBA" id="ARBA00023176"/>
    </source>
</evidence>
<dbReference type="PANTHER" id="PTHR12327:SF0">
    <property type="entry name" value="ALPHA-TUBULIN N-ACETYLTRANSFERASE 1"/>
    <property type="match status" value="1"/>
</dbReference>
<reference evidence="8" key="1">
    <citation type="submission" date="2021-06" db="EMBL/GenBank/DDBJ databases">
        <authorList>
            <consortium name="Wellcome Sanger Institute Data Sharing"/>
        </authorList>
    </citation>
    <scope>NUCLEOTIDE SEQUENCE [LARGE SCALE GENOMIC DNA]</scope>
</reference>
<keyword evidence="3 6" id="KW-0012">Acyltransferase</keyword>
<dbReference type="GO" id="GO:0019799">
    <property type="term" value="F:tubulin N-acetyltransferase activity"/>
    <property type="evidence" value="ECO:0007669"/>
    <property type="project" value="UniProtKB-UniRule"/>
</dbReference>
<evidence type="ECO:0000313" key="8">
    <source>
        <dbReference type="Ensembl" id="ENSECRP00000004993.1"/>
    </source>
</evidence>
<evidence type="ECO:0000256" key="4">
    <source>
        <dbReference type="ARBA" id="ARBA00051998"/>
    </source>
</evidence>
<dbReference type="GO" id="GO:0005925">
    <property type="term" value="C:focal adhesion"/>
    <property type="evidence" value="ECO:0007669"/>
    <property type="project" value="UniProtKB-SubCell"/>
</dbReference>
<gene>
    <name evidence="6" type="primary">ATAT1</name>
    <name evidence="6" type="synonym">MEC17</name>
</gene>
<dbReference type="InterPro" id="IPR007965">
    <property type="entry name" value="GNAT_ATAT"/>
</dbReference>
<dbReference type="Gene3D" id="6.20.370.120">
    <property type="match status" value="1"/>
</dbReference>
<name>A0A8C4RP97_ERPCA</name>
<evidence type="ECO:0000256" key="1">
    <source>
        <dbReference type="ARBA" id="ARBA00022679"/>
    </source>
</evidence>
<evidence type="ECO:0000256" key="5">
    <source>
        <dbReference type="ARBA" id="ARBA00054822"/>
    </source>
</evidence>
<feature type="binding site" evidence="6">
    <location>
        <begin position="118"/>
        <end position="131"/>
    </location>
    <ligand>
        <name>acetyl-CoA</name>
        <dbReference type="ChEBI" id="CHEBI:57288"/>
    </ligand>
</feature>
<evidence type="ECO:0000259" key="7">
    <source>
        <dbReference type="PROSITE" id="PS51730"/>
    </source>
</evidence>
<dbReference type="Ensembl" id="ENSECRT00000005076.1">
    <property type="protein sequence ID" value="ENSECRP00000004993.1"/>
    <property type="gene ID" value="ENSECRG00000003381.1"/>
</dbReference>
<keyword evidence="9" id="KW-1185">Reference proteome</keyword>
<accession>A0A8C4RP97</accession>
<dbReference type="GO" id="GO:0048666">
    <property type="term" value="P:neuron development"/>
    <property type="evidence" value="ECO:0007669"/>
    <property type="project" value="UniProtKB-UniRule"/>
</dbReference>
<dbReference type="Pfam" id="PF05301">
    <property type="entry name" value="Acetyltransf_16"/>
    <property type="match status" value="1"/>
</dbReference>
<dbReference type="GeneTree" id="ENSGT00390000008276"/>
<dbReference type="GO" id="GO:0005905">
    <property type="term" value="C:clathrin-coated pit"/>
    <property type="evidence" value="ECO:0007669"/>
    <property type="project" value="UniProtKB-SubCell"/>
</dbReference>
<dbReference type="InterPro" id="IPR038746">
    <property type="entry name" value="Atat"/>
</dbReference>
<feature type="domain" description="N-acetyltransferase" evidence="7">
    <location>
        <begin position="1"/>
        <end position="184"/>
    </location>
</feature>
<dbReference type="EC" id="2.3.1.108" evidence="6"/>
<comment type="similarity">
    <text evidence="6">Belongs to the acetyltransferase ATAT1 family.</text>
</comment>
<keyword evidence="2 6" id="KW-0168">Coated pit</keyword>
<comment type="catalytic activity">
    <reaction evidence="4 6">
        <text>L-lysyl-[alpha-tubulin] + acetyl-CoA = N(6)-acetyl-L-lysyl-[alpha-tubulin] + CoA + H(+)</text>
        <dbReference type="Rhea" id="RHEA:15277"/>
        <dbReference type="Rhea" id="RHEA-COMP:11278"/>
        <dbReference type="Rhea" id="RHEA-COMP:11279"/>
        <dbReference type="ChEBI" id="CHEBI:15378"/>
        <dbReference type="ChEBI" id="CHEBI:29969"/>
        <dbReference type="ChEBI" id="CHEBI:57287"/>
        <dbReference type="ChEBI" id="CHEBI:57288"/>
        <dbReference type="ChEBI" id="CHEBI:61930"/>
        <dbReference type="EC" id="2.3.1.108"/>
    </reaction>
</comment>
<comment type="function">
    <text evidence="6">Specifically acetylates 'Lys-40' in alpha-tubulin on the lumenal side of microtubules. Promotes microtubule destabilization and accelerates microtubule dynamics; this activity may be independent of acetylation activity. Acetylates alpha-tubulin with a slow enzymatic rate, due to a catalytic site that is not optimized for acetyl transfer. Enters the microtubule through each end and diffuses quickly throughout the lumen of microtubules. Acetylates only long/old microtubules because of its slow acetylation rate since it does not have time to act on dynamically unstable microtubules before the enzyme is released. May be involved in neuron development.</text>
</comment>
<dbReference type="Proteomes" id="UP000694620">
    <property type="component" value="Chromosome 1"/>
</dbReference>
<dbReference type="GO" id="GO:0005737">
    <property type="term" value="C:cytoplasm"/>
    <property type="evidence" value="ECO:0007669"/>
    <property type="project" value="UniProtKB-SubCell"/>
</dbReference>
<protein>
    <recommendedName>
        <fullName evidence="6">Alpha-tubulin N-acetyltransferase 1</fullName>
        <shortName evidence="6">Alpha-TAT</shortName>
        <shortName evidence="6">Alpha-TAT1</shortName>
        <shortName evidence="6">TAT</shortName>
        <ecNumber evidence="6">2.3.1.108</ecNumber>
    </recommendedName>
    <alternativeName>
        <fullName evidence="6">Acetyltransferase mec-17 homolog</fullName>
    </alternativeName>
</protein>
<dbReference type="GO" id="GO:0005874">
    <property type="term" value="C:microtubule"/>
    <property type="evidence" value="ECO:0007669"/>
    <property type="project" value="InterPro"/>
</dbReference>
<keyword evidence="6" id="KW-0966">Cell projection</keyword>
<dbReference type="GO" id="GO:0070507">
    <property type="term" value="P:regulation of microtubule cytoskeleton organization"/>
    <property type="evidence" value="ECO:0007669"/>
    <property type="project" value="UniProtKB-UniRule"/>
</dbReference>
<feature type="site" description="Crucial for catalytic activity" evidence="6">
    <location>
        <position position="53"/>
    </location>
</feature>
<keyword evidence="6" id="KW-0206">Cytoskeleton</keyword>
<evidence type="ECO:0000256" key="6">
    <source>
        <dbReference type="HAMAP-Rule" id="MF_03130"/>
    </source>
</evidence>
<evidence type="ECO:0000313" key="9">
    <source>
        <dbReference type="Proteomes" id="UP000694620"/>
    </source>
</evidence>
<dbReference type="PROSITE" id="PS51730">
    <property type="entry name" value="GNAT_ATAT"/>
    <property type="match status" value="1"/>
</dbReference>
<proteinExistence type="inferred from homology"/>
<sequence>MDFPFDINVLFLSRITVLDQNLSNPRKCWGRPDPQHQISIVIDELGRASAKAQGLTAPVTSAVKLQSSRHLVYLLKDEKANGARGIVIGFLKVGYKKLFLLDQRGTHIEVEPLCVLDFYVHESVQRHGYGKEIFDFMLLQERVNPHQLAFDRPSQRFLSFLRKHYHLSASVPQVNNFVVFEGFFRDRLEVPVRKLPPKKTEGEIKPYSLTEREALKEEQKGLPWPFSQSPSLTRSLSVGASPNRVNGTQSVPECTAALKEIKLQRPRPGFRNGEQYHLSSASERRRTRCLEETKVPPLNLKVHNEEEVVKTISQNREAPLLSKHNESYSEPLAPRNCLPTSVNYTTELKSILSQPKTLTNGLGFEEIWTPYPPKKSNVGSQIPPQGNISWTVIEQPFTAQWVRRKQEYRSTRPW</sequence>
<dbReference type="AlphaFoldDB" id="A0A8C4RP97"/>
<dbReference type="HAMAP" id="MF_03130">
    <property type="entry name" value="mec17"/>
    <property type="match status" value="1"/>
</dbReference>
<keyword evidence="6" id="KW-0965">Cell junction</keyword>
<keyword evidence="6" id="KW-0472">Membrane</keyword>
<keyword evidence="6" id="KW-0963">Cytoplasm</keyword>
<reference evidence="8" key="2">
    <citation type="submission" date="2025-08" db="UniProtKB">
        <authorList>
            <consortium name="Ensembl"/>
        </authorList>
    </citation>
    <scope>IDENTIFICATION</scope>
</reference>
<evidence type="ECO:0000256" key="3">
    <source>
        <dbReference type="ARBA" id="ARBA00023315"/>
    </source>
</evidence>
<keyword evidence="1 6" id="KW-0808">Transferase</keyword>